<feature type="domain" description="UPF0261" evidence="2">
    <location>
        <begin position="186"/>
        <end position="402"/>
    </location>
</feature>
<dbReference type="NCBIfam" id="NF002676">
    <property type="entry name" value="PRK02399.1-4"/>
    <property type="match status" value="1"/>
</dbReference>
<evidence type="ECO:0000259" key="1">
    <source>
        <dbReference type="Pfam" id="PF06792"/>
    </source>
</evidence>
<organism evidence="3 4">
    <name type="scientific">Tritonibacter aquimaris</name>
    <dbReference type="NCBI Taxonomy" id="2663379"/>
    <lineage>
        <taxon>Bacteria</taxon>
        <taxon>Pseudomonadati</taxon>
        <taxon>Pseudomonadota</taxon>
        <taxon>Alphaproteobacteria</taxon>
        <taxon>Rhodobacterales</taxon>
        <taxon>Paracoccaceae</taxon>
        <taxon>Tritonibacter</taxon>
    </lineage>
</organism>
<name>A0A844ARW9_9RHOB</name>
<gene>
    <name evidence="3" type="ORF">GG681_14250</name>
</gene>
<accession>A0A844ARW9</accession>
<evidence type="ECO:0000313" key="4">
    <source>
        <dbReference type="Proteomes" id="UP000436694"/>
    </source>
</evidence>
<dbReference type="AlphaFoldDB" id="A0A844ARW9"/>
<evidence type="ECO:0000259" key="2">
    <source>
        <dbReference type="Pfam" id="PF23189"/>
    </source>
</evidence>
<dbReference type="InterPro" id="IPR008322">
    <property type="entry name" value="UPF0261"/>
</dbReference>
<proteinExistence type="predicted"/>
<reference evidence="3 4" key="1">
    <citation type="submission" date="2019-10" db="EMBL/GenBank/DDBJ databases">
        <title>Epibacterium sp. nov., isolated from seawater.</title>
        <authorList>
            <person name="Zhang X."/>
            <person name="Li N."/>
        </authorList>
    </citation>
    <scope>NUCLEOTIDE SEQUENCE [LARGE SCALE GENOMIC DNA]</scope>
    <source>
        <strain evidence="3 4">SM1969</strain>
    </source>
</reference>
<dbReference type="Proteomes" id="UP000436694">
    <property type="component" value="Unassembled WGS sequence"/>
</dbReference>
<comment type="caution">
    <text evidence="3">The sequence shown here is derived from an EMBL/GenBank/DDBJ whole genome shotgun (WGS) entry which is preliminary data.</text>
</comment>
<dbReference type="NCBIfam" id="NF002674">
    <property type="entry name" value="PRK02399.1-2"/>
    <property type="match status" value="1"/>
</dbReference>
<sequence length="415" mass="44553">MTDKTILLIGTYDTKDPEMRFIEDVIRAQGAKVLSMDVSVLGDPKQPTDISKHDVAAAEGMTIDEVIALGDENKAFRVMSAGAAKVVAEAYAQGRFDGMLATGGTMGTDLALDCAQALPMGVPKYIVSTVSFSPLIPPHRLAPDIQMILWAGGLYGMNSICRSSLSQAAGAVVGATKAAVAPDRSKPLIGMTSLGTSCLRYMKILKPALEERGFEVAVFHSTGMGGMAFEKLAAESAFVCVMDFCMQEFGNMLAGSVVSSGADRLCNAGAAGIPQMVAPGALDLLDFAGWQEIPEQYSDRPFHEHNRLIKSSVFCGEERRAWVRELANRLENAQGPVHFFLPVQGVEAWDTEGGETHDPQALADMVDEARKVMTGRIPTTEIDAHINDSAFCDAVLAQFDTWVAEGLINQDAQKR</sequence>
<dbReference type="PIRSF" id="PIRSF033271">
    <property type="entry name" value="UCP033271"/>
    <property type="match status" value="1"/>
</dbReference>
<dbReference type="Gene3D" id="3.40.50.12020">
    <property type="entry name" value="Uncharacterised protein family UPF0261, NN domain"/>
    <property type="match status" value="1"/>
</dbReference>
<dbReference type="RefSeq" id="WP_153548699.1">
    <property type="nucleotide sequence ID" value="NZ_WIXK01000008.1"/>
</dbReference>
<evidence type="ECO:0000313" key="3">
    <source>
        <dbReference type="EMBL" id="MQY43803.1"/>
    </source>
</evidence>
<protein>
    <submittedName>
        <fullName evidence="3">UPF0261 family protein</fullName>
    </submittedName>
</protein>
<dbReference type="InterPro" id="IPR044122">
    <property type="entry name" value="UPF0261_N"/>
</dbReference>
<dbReference type="CDD" id="cd15488">
    <property type="entry name" value="Tm-1-like"/>
    <property type="match status" value="1"/>
</dbReference>
<dbReference type="EMBL" id="WIXK01000008">
    <property type="protein sequence ID" value="MQY43803.1"/>
    <property type="molecule type" value="Genomic_DNA"/>
</dbReference>
<keyword evidence="4" id="KW-1185">Reference proteome</keyword>
<feature type="domain" description="UPF0261" evidence="1">
    <location>
        <begin position="4"/>
        <end position="178"/>
    </location>
</feature>
<dbReference type="Pfam" id="PF06792">
    <property type="entry name" value="UPF0261"/>
    <property type="match status" value="1"/>
</dbReference>
<dbReference type="PANTHER" id="PTHR31862:SF1">
    <property type="entry name" value="UPF0261 DOMAIN PROTEIN (AFU_ORTHOLOGUE AFUA_1G10120)"/>
    <property type="match status" value="1"/>
</dbReference>
<dbReference type="InterPro" id="IPR051353">
    <property type="entry name" value="Tobamovirus_resist_UPF0261"/>
</dbReference>
<dbReference type="InterPro" id="IPR056778">
    <property type="entry name" value="UPF0261_C"/>
</dbReference>
<dbReference type="Gene3D" id="3.40.50.12030">
    <property type="entry name" value="Uncharacterised protein family UPF0261, NC domain"/>
    <property type="match status" value="1"/>
</dbReference>
<dbReference type="Pfam" id="PF23189">
    <property type="entry name" value="UPF0261_C"/>
    <property type="match status" value="1"/>
</dbReference>
<dbReference type="PANTHER" id="PTHR31862">
    <property type="entry name" value="UPF0261 DOMAIN PROTEIN (AFU_ORTHOLOGUE AFUA_1G10120)"/>
    <property type="match status" value="1"/>
</dbReference>